<dbReference type="STRING" id="7719.ENSCINP00000005700"/>
<dbReference type="InterPro" id="IPR000719">
    <property type="entry name" value="Prot_kinase_dom"/>
</dbReference>
<evidence type="ECO:0000259" key="2">
    <source>
        <dbReference type="PROSITE" id="PS50011"/>
    </source>
</evidence>
<dbReference type="AlphaFoldDB" id="F6XN00"/>
<dbReference type="Gene3D" id="1.10.510.10">
    <property type="entry name" value="Transferase(Phosphotransferase) domain 1"/>
    <property type="match status" value="1"/>
</dbReference>
<sequence length="251" mass="28028">MNNSGKSKKENVAAIIPYQHSTPTPRVQGWELEQIKHPIDFSQIRIEQWLQEEEEEKSERSGVGEVNLGSPRSCFVKIYTGSFKNKKSISRDVMTMSDVVHDQSCAHPNIVKFFGACVEKKSLYVIQEYVASSDLRNFLISSRMLDHSAVISTLSGSQLTNFVIGICDGLSFLHENDVVHGGLCAKNVRINDRLVPKISGCCAEGGGRWRCKSQRWAAPEYLASKIYNDKSDIWSLAVVAWEILSLGGTPF</sequence>
<evidence type="ECO:0000313" key="4">
    <source>
        <dbReference type="Proteomes" id="UP000008144"/>
    </source>
</evidence>
<dbReference type="SUPFAM" id="SSF56112">
    <property type="entry name" value="Protein kinase-like (PK-like)"/>
    <property type="match status" value="1"/>
</dbReference>
<dbReference type="InterPro" id="IPR050122">
    <property type="entry name" value="RTK"/>
</dbReference>
<accession>F6XN00</accession>
<dbReference type="GeneTree" id="ENSGT00940000157871"/>
<evidence type="ECO:0000256" key="1">
    <source>
        <dbReference type="ARBA" id="ARBA00022840"/>
    </source>
</evidence>
<dbReference type="GO" id="GO:0004672">
    <property type="term" value="F:protein kinase activity"/>
    <property type="evidence" value="ECO:0007669"/>
    <property type="project" value="InterPro"/>
</dbReference>
<reference evidence="4" key="1">
    <citation type="journal article" date="2002" name="Science">
        <title>The draft genome of Ciona intestinalis: insights into chordate and vertebrate origins.</title>
        <authorList>
            <person name="Dehal P."/>
            <person name="Satou Y."/>
            <person name="Campbell R.K."/>
            <person name="Chapman J."/>
            <person name="Degnan B."/>
            <person name="De Tomaso A."/>
            <person name="Davidson B."/>
            <person name="Di Gregorio A."/>
            <person name="Gelpke M."/>
            <person name="Goodstein D.M."/>
            <person name="Harafuji N."/>
            <person name="Hastings K.E."/>
            <person name="Ho I."/>
            <person name="Hotta K."/>
            <person name="Huang W."/>
            <person name="Kawashima T."/>
            <person name="Lemaire P."/>
            <person name="Martinez D."/>
            <person name="Meinertzhagen I.A."/>
            <person name="Necula S."/>
            <person name="Nonaka M."/>
            <person name="Putnam N."/>
            <person name="Rash S."/>
            <person name="Saiga H."/>
            <person name="Satake M."/>
            <person name="Terry A."/>
            <person name="Yamada L."/>
            <person name="Wang H.G."/>
            <person name="Awazu S."/>
            <person name="Azumi K."/>
            <person name="Boore J."/>
            <person name="Branno M."/>
            <person name="Chin-Bow S."/>
            <person name="DeSantis R."/>
            <person name="Doyle S."/>
            <person name="Francino P."/>
            <person name="Keys D.N."/>
            <person name="Haga S."/>
            <person name="Hayashi H."/>
            <person name="Hino K."/>
            <person name="Imai K.S."/>
            <person name="Inaba K."/>
            <person name="Kano S."/>
            <person name="Kobayashi K."/>
            <person name="Kobayashi M."/>
            <person name="Lee B.I."/>
            <person name="Makabe K.W."/>
            <person name="Manohar C."/>
            <person name="Matassi G."/>
            <person name="Medina M."/>
            <person name="Mochizuki Y."/>
            <person name="Mount S."/>
            <person name="Morishita T."/>
            <person name="Miura S."/>
            <person name="Nakayama A."/>
            <person name="Nishizaka S."/>
            <person name="Nomoto H."/>
            <person name="Ohta F."/>
            <person name="Oishi K."/>
            <person name="Rigoutsos I."/>
            <person name="Sano M."/>
            <person name="Sasaki A."/>
            <person name="Sasakura Y."/>
            <person name="Shoguchi E."/>
            <person name="Shin-i T."/>
            <person name="Spagnuolo A."/>
            <person name="Stainier D."/>
            <person name="Suzuki M.M."/>
            <person name="Tassy O."/>
            <person name="Takatori N."/>
            <person name="Tokuoka M."/>
            <person name="Yagi K."/>
            <person name="Yoshizaki F."/>
            <person name="Wada S."/>
            <person name="Zhang C."/>
            <person name="Hyatt P.D."/>
            <person name="Larimer F."/>
            <person name="Detter C."/>
            <person name="Doggett N."/>
            <person name="Glavina T."/>
            <person name="Hawkins T."/>
            <person name="Richardson P."/>
            <person name="Lucas S."/>
            <person name="Kohara Y."/>
            <person name="Levine M."/>
            <person name="Satoh N."/>
            <person name="Rokhsar D.S."/>
        </authorList>
    </citation>
    <scope>NUCLEOTIDE SEQUENCE [LARGE SCALE GENOMIC DNA]</scope>
</reference>
<name>F6XN00_CIOIN</name>
<keyword evidence="1" id="KW-0067">ATP-binding</keyword>
<dbReference type="PANTHER" id="PTHR24416">
    <property type="entry name" value="TYROSINE-PROTEIN KINASE RECEPTOR"/>
    <property type="match status" value="1"/>
</dbReference>
<dbReference type="Ensembl" id="ENSCINT00000005700.3">
    <property type="protein sequence ID" value="ENSCINP00000005700.3"/>
    <property type="gene ID" value="ENSCING00000002790.3"/>
</dbReference>
<protein>
    <recommendedName>
        <fullName evidence="2">Protein kinase domain-containing protein</fullName>
    </recommendedName>
</protein>
<reference evidence="3" key="2">
    <citation type="submission" date="2025-08" db="UniProtKB">
        <authorList>
            <consortium name="Ensembl"/>
        </authorList>
    </citation>
    <scope>IDENTIFICATION</scope>
</reference>
<evidence type="ECO:0000313" key="3">
    <source>
        <dbReference type="Ensembl" id="ENSCINP00000005700.3"/>
    </source>
</evidence>
<dbReference type="InParanoid" id="F6XN00"/>
<feature type="domain" description="Protein kinase" evidence="2">
    <location>
        <begin position="52"/>
        <end position="251"/>
    </location>
</feature>
<keyword evidence="1" id="KW-0547">Nucleotide-binding</keyword>
<dbReference type="GO" id="GO:0005524">
    <property type="term" value="F:ATP binding"/>
    <property type="evidence" value="ECO:0007669"/>
    <property type="project" value="UniProtKB-KW"/>
</dbReference>
<dbReference type="PANTHER" id="PTHR24416:SF622">
    <property type="entry name" value="PROTEIN KINASE DOMAIN-CONTAINING PROTEIN"/>
    <property type="match status" value="1"/>
</dbReference>
<dbReference type="InterPro" id="IPR011009">
    <property type="entry name" value="Kinase-like_dom_sf"/>
</dbReference>
<organism evidence="3 4">
    <name type="scientific">Ciona intestinalis</name>
    <name type="common">Transparent sea squirt</name>
    <name type="synonym">Ascidia intestinalis</name>
    <dbReference type="NCBI Taxonomy" id="7719"/>
    <lineage>
        <taxon>Eukaryota</taxon>
        <taxon>Metazoa</taxon>
        <taxon>Chordata</taxon>
        <taxon>Tunicata</taxon>
        <taxon>Ascidiacea</taxon>
        <taxon>Phlebobranchia</taxon>
        <taxon>Cionidae</taxon>
        <taxon>Ciona</taxon>
    </lineage>
</organism>
<dbReference type="Pfam" id="PF07714">
    <property type="entry name" value="PK_Tyr_Ser-Thr"/>
    <property type="match status" value="1"/>
</dbReference>
<dbReference type="InterPro" id="IPR001245">
    <property type="entry name" value="Ser-Thr/Tyr_kinase_cat_dom"/>
</dbReference>
<proteinExistence type="predicted"/>
<dbReference type="PROSITE" id="PS50011">
    <property type="entry name" value="PROTEIN_KINASE_DOM"/>
    <property type="match status" value="1"/>
</dbReference>
<dbReference type="Proteomes" id="UP000008144">
    <property type="component" value="Unassembled WGS sequence"/>
</dbReference>
<reference evidence="3" key="3">
    <citation type="submission" date="2025-09" db="UniProtKB">
        <authorList>
            <consortium name="Ensembl"/>
        </authorList>
    </citation>
    <scope>IDENTIFICATION</scope>
</reference>
<keyword evidence="4" id="KW-1185">Reference proteome</keyword>
<dbReference type="HOGENOM" id="CLU_1109123_0_0_1"/>